<gene>
    <name evidence="1" type="ORF">MTUNDRAET4_0114</name>
</gene>
<evidence type="ECO:0000313" key="1">
    <source>
        <dbReference type="EMBL" id="VFU07007.1"/>
    </source>
</evidence>
<sequence length="71" mass="8146">MGWTSAQVDEEPWLEVRDLFDYWAEYPPVHEILKIVHRIEAKKPNAAPQGASQGISIEALRRQFPDGIMRG</sequence>
<name>A0A4U8YTH9_METTU</name>
<accession>A0A4U8YTH9</accession>
<reference evidence="1 2" key="1">
    <citation type="submission" date="2019-03" db="EMBL/GenBank/DDBJ databases">
        <authorList>
            <person name="Kox A.R. M."/>
        </authorList>
    </citation>
    <scope>NUCLEOTIDE SEQUENCE [LARGE SCALE GENOMIC DNA]</scope>
    <source>
        <strain evidence="1">MTUNDRAET4 annotated genome</strain>
    </source>
</reference>
<protein>
    <submittedName>
        <fullName evidence="1">Uncharacterized protein</fullName>
    </submittedName>
</protein>
<dbReference type="Proteomes" id="UP000294360">
    <property type="component" value="Chromosome"/>
</dbReference>
<dbReference type="RefSeq" id="WP_134486025.1">
    <property type="nucleotide sequence ID" value="NZ_CP139089.1"/>
</dbReference>
<dbReference type="EMBL" id="LR536450">
    <property type="protein sequence ID" value="VFU07007.1"/>
    <property type="molecule type" value="Genomic_DNA"/>
</dbReference>
<organism evidence="1 2">
    <name type="scientific">Methylocella tundrae</name>
    <dbReference type="NCBI Taxonomy" id="227605"/>
    <lineage>
        <taxon>Bacteria</taxon>
        <taxon>Pseudomonadati</taxon>
        <taxon>Pseudomonadota</taxon>
        <taxon>Alphaproteobacteria</taxon>
        <taxon>Hyphomicrobiales</taxon>
        <taxon>Beijerinckiaceae</taxon>
        <taxon>Methylocella</taxon>
    </lineage>
</organism>
<dbReference type="KEGG" id="mtun:MTUNDRAET4_0114"/>
<proteinExistence type="predicted"/>
<evidence type="ECO:0000313" key="2">
    <source>
        <dbReference type="Proteomes" id="UP000294360"/>
    </source>
</evidence>
<dbReference type="AlphaFoldDB" id="A0A4U8YTH9"/>